<accession>A0A097EM76</accession>
<dbReference type="EMBL" id="CP009574">
    <property type="protein sequence ID" value="AIT08648.1"/>
    <property type="molecule type" value="Genomic_DNA"/>
</dbReference>
<dbReference type="Gene3D" id="1.10.1510.10">
    <property type="entry name" value="Uncharacterised protein YqeY/AIM41 PF09424, N-terminal domain"/>
    <property type="match status" value="1"/>
</dbReference>
<sequence>MSQIFDQLTLDMKESMKNKDKNKLTTIRMAMSAVKQKQIDEKVDITDEIVIAIITKMIKQRQDSYNQYIQADRAELAEGEKKEIEILTKYMPKQLSDEEVVAIVQKAIESVGATSMKEMGKIMASVKKELAGRTDMSKVSAIVKSNLA</sequence>
<dbReference type="STRING" id="1547445.LO80_00765"/>
<dbReference type="RefSeq" id="WP_040007653.1">
    <property type="nucleotide sequence ID" value="NZ_CP009574.1"/>
</dbReference>
<dbReference type="Pfam" id="PF09424">
    <property type="entry name" value="YqeY"/>
    <property type="match status" value="1"/>
</dbReference>
<dbReference type="InterPro" id="IPR042184">
    <property type="entry name" value="YqeY/Aim41_N"/>
</dbReference>
<evidence type="ECO:0000313" key="2">
    <source>
        <dbReference type="Proteomes" id="UP000029672"/>
    </source>
</evidence>
<reference evidence="1 2" key="1">
    <citation type="submission" date="2014-10" db="EMBL/GenBank/DDBJ databases">
        <title>Whole genome sequence of Francisella endociliophora strain FSC1006, isolated from a laboratory culture of the marine ciliate Euplotes raikovi.</title>
        <authorList>
            <person name="Granberg M."/>
            <person name="Backman S."/>
            <person name="Lundmark E."/>
            <person name="Nilsson E."/>
            <person name="Karlsson E."/>
            <person name="Thelaus J."/>
            <person name="Ohrman C."/>
            <person name="Larkeryd A."/>
            <person name="Stenberg P."/>
        </authorList>
    </citation>
    <scope>NUCLEOTIDE SEQUENCE [LARGE SCALE GENOMIC DNA]</scope>
    <source>
        <strain evidence="1 2">FSC1006</strain>
    </source>
</reference>
<gene>
    <name evidence="1" type="ORF">LO80_00765</name>
</gene>
<evidence type="ECO:0000313" key="1">
    <source>
        <dbReference type="EMBL" id="AIT08648.1"/>
    </source>
</evidence>
<organism evidence="1 2">
    <name type="scientific">Candidatus Francisella endociliophora</name>
    <dbReference type="NCBI Taxonomy" id="653937"/>
    <lineage>
        <taxon>Bacteria</taxon>
        <taxon>Pseudomonadati</taxon>
        <taxon>Pseudomonadota</taxon>
        <taxon>Gammaproteobacteria</taxon>
        <taxon>Thiotrichales</taxon>
        <taxon>Francisellaceae</taxon>
        <taxon>Francisella</taxon>
    </lineage>
</organism>
<dbReference type="InterPro" id="IPR003789">
    <property type="entry name" value="Asn/Gln_tRNA_amidoTrase-B-like"/>
</dbReference>
<name>A0A097EM76_9GAMM</name>
<dbReference type="AlphaFoldDB" id="A0A097EM76"/>
<dbReference type="InterPro" id="IPR019004">
    <property type="entry name" value="YqeY/Aim41"/>
</dbReference>
<dbReference type="InterPro" id="IPR023168">
    <property type="entry name" value="GatB_Yqey_C_2"/>
</dbReference>
<keyword evidence="2" id="KW-1185">Reference proteome</keyword>
<protein>
    <submittedName>
        <fullName evidence="1">Glutamyl-tRNA amidotransferase</fullName>
    </submittedName>
</protein>
<dbReference type="OrthoDB" id="9788127at2"/>
<dbReference type="GO" id="GO:0016884">
    <property type="term" value="F:carbon-nitrogen ligase activity, with glutamine as amido-N-donor"/>
    <property type="evidence" value="ECO:0007669"/>
    <property type="project" value="InterPro"/>
</dbReference>
<dbReference type="PANTHER" id="PTHR28055">
    <property type="entry name" value="ALTERED INHERITANCE OF MITOCHONDRIA PROTEIN 41, MITOCHONDRIAL"/>
    <property type="match status" value="1"/>
</dbReference>
<dbReference type="KEGG" id="frf:LO80_00765"/>
<dbReference type="HOGENOM" id="CLU_079430_2_2_6"/>
<dbReference type="Gene3D" id="1.10.10.410">
    <property type="match status" value="1"/>
</dbReference>
<proteinExistence type="predicted"/>
<dbReference type="SUPFAM" id="SSF89095">
    <property type="entry name" value="GatB/YqeY motif"/>
    <property type="match status" value="1"/>
</dbReference>
<dbReference type="PANTHER" id="PTHR28055:SF1">
    <property type="entry name" value="ALTERED INHERITANCE OF MITOCHONDRIA PROTEIN 41, MITOCHONDRIAL"/>
    <property type="match status" value="1"/>
</dbReference>
<dbReference type="eggNOG" id="COG1610">
    <property type="taxonomic scope" value="Bacteria"/>
</dbReference>
<dbReference type="Proteomes" id="UP000029672">
    <property type="component" value="Chromosome"/>
</dbReference>